<protein>
    <recommendedName>
        <fullName evidence="4">DUF19 domain-containing protein</fullName>
    </recommendedName>
</protein>
<evidence type="ECO:0008006" key="4">
    <source>
        <dbReference type="Google" id="ProtNLM"/>
    </source>
</evidence>
<reference evidence="2 3" key="1">
    <citation type="submission" date="2018-08" db="EMBL/GenBank/DDBJ databases">
        <authorList>
            <person name="Laetsch R D."/>
            <person name="Stevens L."/>
            <person name="Kumar S."/>
            <person name="Blaxter L. M."/>
        </authorList>
    </citation>
    <scope>NUCLEOTIDE SEQUENCE [LARGE SCALE GENOMIC DNA]</scope>
</reference>
<evidence type="ECO:0000313" key="3">
    <source>
        <dbReference type="Proteomes" id="UP000277928"/>
    </source>
</evidence>
<gene>
    <name evidence="2" type="ORF">NLS_LOCUS7553</name>
</gene>
<accession>A0A3P6TS65</accession>
<dbReference type="OrthoDB" id="5913413at2759"/>
<name>A0A3P6TS65_LITSI</name>
<organism evidence="2 3">
    <name type="scientific">Litomosoides sigmodontis</name>
    <name type="common">Filarial nematode worm</name>
    <dbReference type="NCBI Taxonomy" id="42156"/>
    <lineage>
        <taxon>Eukaryota</taxon>
        <taxon>Metazoa</taxon>
        <taxon>Ecdysozoa</taxon>
        <taxon>Nematoda</taxon>
        <taxon>Chromadorea</taxon>
        <taxon>Rhabditida</taxon>
        <taxon>Spirurina</taxon>
        <taxon>Spiruromorpha</taxon>
        <taxon>Filarioidea</taxon>
        <taxon>Onchocercidae</taxon>
        <taxon>Litomosoides</taxon>
    </lineage>
</organism>
<evidence type="ECO:0000256" key="1">
    <source>
        <dbReference type="SAM" id="Phobius"/>
    </source>
</evidence>
<dbReference type="PANTHER" id="PTHR37431">
    <property type="entry name" value="PROTEIN CBG06927"/>
    <property type="match status" value="1"/>
</dbReference>
<dbReference type="Proteomes" id="UP000277928">
    <property type="component" value="Unassembled WGS sequence"/>
</dbReference>
<keyword evidence="1" id="KW-0472">Membrane</keyword>
<keyword evidence="1" id="KW-0812">Transmembrane</keyword>
<dbReference type="PANTHER" id="PTHR37431:SF1">
    <property type="entry name" value="DUF725 DOMAIN-CONTAINING PROTEIN"/>
    <property type="match status" value="1"/>
</dbReference>
<keyword evidence="1" id="KW-1133">Transmembrane helix</keyword>
<evidence type="ECO:0000313" key="2">
    <source>
        <dbReference type="EMBL" id="VDK86309.1"/>
    </source>
</evidence>
<dbReference type="OMA" id="MYNDYSS"/>
<keyword evidence="3" id="KW-1185">Reference proteome</keyword>
<dbReference type="AlphaFoldDB" id="A0A3P6TS65"/>
<feature type="transmembrane region" description="Helical" evidence="1">
    <location>
        <begin position="283"/>
        <end position="305"/>
    </location>
</feature>
<sequence length="306" mass="35612">MKTSRVVLACLYLFFYLYPFSQSAFFVMLLLQVLLCLLGKHGYDSNALGYYHNITPYNANYNWNQYYDPTNSSRSGIYDSKRYGYNENVHPSDCSIYDQRRINSCAYTLTKLDAFQQTVGLLEKITMWNFFKKSRDDLLNICDAYNLYIECIGGNAIKELCYSQEPFRSRYATTDNSLRYMCGEGYPFLYTSWYCIREITTSATYTECINAIRSEQKMDYYQKIDYYFLPNLLSACSSLQAYAHCIRPAVESRCGRQAYLAVLMTVRRSSEVLFPYCTLAATWYTYSVILQIVSAVIACFFSSVLY</sequence>
<dbReference type="EMBL" id="UYRX01000798">
    <property type="protein sequence ID" value="VDK86309.1"/>
    <property type="molecule type" value="Genomic_DNA"/>
</dbReference>
<proteinExistence type="predicted"/>